<evidence type="ECO:0000256" key="6">
    <source>
        <dbReference type="ARBA" id="ARBA00023163"/>
    </source>
</evidence>
<keyword evidence="3" id="KW-0863">Zinc-finger</keyword>
<dbReference type="PROSITE" id="PS00028">
    <property type="entry name" value="ZINC_FINGER_C2H2_1"/>
    <property type="match status" value="2"/>
</dbReference>
<feature type="domain" description="C2H2-type" evidence="9">
    <location>
        <begin position="590"/>
        <end position="613"/>
    </location>
</feature>
<feature type="domain" description="C2H2-type" evidence="9">
    <location>
        <begin position="192"/>
        <end position="215"/>
    </location>
</feature>
<dbReference type="AlphaFoldDB" id="A0A8H3WL67"/>
<dbReference type="EMBL" id="WOWK01000006">
    <property type="protein sequence ID" value="KAF0330676.1"/>
    <property type="molecule type" value="Genomic_DNA"/>
</dbReference>
<feature type="region of interest" description="Disordered" evidence="8">
    <location>
        <begin position="450"/>
        <end position="489"/>
    </location>
</feature>
<comment type="caution">
    <text evidence="10">The sequence shown here is derived from an EMBL/GenBank/DDBJ whole genome shotgun (WGS) entry which is preliminary data.</text>
</comment>
<feature type="region of interest" description="Disordered" evidence="8">
    <location>
        <begin position="1"/>
        <end position="20"/>
    </location>
</feature>
<evidence type="ECO:0000259" key="9">
    <source>
        <dbReference type="PROSITE" id="PS00028"/>
    </source>
</evidence>
<evidence type="ECO:0000256" key="8">
    <source>
        <dbReference type="SAM" id="MobiDB-lite"/>
    </source>
</evidence>
<evidence type="ECO:0000256" key="5">
    <source>
        <dbReference type="ARBA" id="ARBA00023015"/>
    </source>
</evidence>
<dbReference type="InterPro" id="IPR013087">
    <property type="entry name" value="Znf_C2H2_type"/>
</dbReference>
<dbReference type="Proteomes" id="UP000434172">
    <property type="component" value="Unassembled WGS sequence"/>
</dbReference>
<name>A0A8H3WL67_9PEZI</name>
<keyword evidence="7" id="KW-0539">Nucleus</keyword>
<evidence type="ECO:0000256" key="7">
    <source>
        <dbReference type="ARBA" id="ARBA00023242"/>
    </source>
</evidence>
<evidence type="ECO:0000256" key="2">
    <source>
        <dbReference type="ARBA" id="ARBA00022723"/>
    </source>
</evidence>
<sequence length="935" mass="103341">MASNGWPGADGSQQSANVSPTQRVLDGQLIKHLLTRYGADELSRLIQETTSTSSDGASIISSTQSSILSDESSVWDTQSIRTFSDTSSITGSIMSNVSRGTSKILGRRSQSSSASAAAQAQAAQQAAQTQEQQSWDSSTPEAASSTSSASKQKGAFMCGFCKEEDITKTCTRKNDLKRHIEDFHNVNAQWFCRHRGCQMVFDWQGAYKTHLKQAHGGSRMSLDEAKVNLCPQVVFACGFDNCLQVFEAQGDSDASSTFKEYVSHVVKHFDEGTNSGEWSYSARIRNLLRQSQVQSAWNESMWNEASRTSLQWNPQTSGILRKRLECRHIGDLKLLIQYAFLLGTDASSIGKFREDFITPVADTCTMHMSGHRSRQQSMAPSEPADPFSFKISRGANPQLAAYMASQRRVYVPRQQRMFSAQPNMSAEDIQILRDLSARYGTNSLTYTLRNITSPAPTSAPARPPLRSSALSTTTFGSNAPSLTSSGPWSTSSASVCDDAASMSGSFFSPAWDSEPAFLLSPDTPSLSGSDWLDSTQISPCTKTCPQKSAARKPIECPMCAVYDVHVGFGRKSDFKKHLLTFHHANALWVCPHPCCRMVFDFEKAYVAHFKSEHGDNCPAPDTTKQDLCPQVVFACGFIGCKEVFESTSDVDASSTAETFFDHLAGHFDKRSAASEWTYYHQVQNLLRQRSLKDEWKHTLWDKSARNQLRWQPRSSGDLKKLLECRHLLDVPRILHAAWTLGQTSFSSPEHPAPEFPGVANRPLLHTCAFSSKGHSELQVTQQLSTTGPQTLFTLRRFLFPVNHATVSHPPPRSIPEEPDSLEYPHPGTPMVLPERDDWSANVVLGPPEDEQLFDPMLYPSPPIHENPIAPWSQSTGDLSPRADSDGSSGPLLQVPPTATTKQKRHLSWGKRSLENLRLKKRGGIENRGAALPAWI</sequence>
<feature type="compositionally biased region" description="Polar residues" evidence="8">
    <location>
        <begin position="11"/>
        <end position="20"/>
    </location>
</feature>
<accession>A0A8H3WL67</accession>
<evidence type="ECO:0000313" key="11">
    <source>
        <dbReference type="Proteomes" id="UP000434172"/>
    </source>
</evidence>
<evidence type="ECO:0000256" key="3">
    <source>
        <dbReference type="ARBA" id="ARBA00022771"/>
    </source>
</evidence>
<dbReference type="GO" id="GO:0008270">
    <property type="term" value="F:zinc ion binding"/>
    <property type="evidence" value="ECO:0007669"/>
    <property type="project" value="UniProtKB-KW"/>
</dbReference>
<keyword evidence="6" id="KW-0804">Transcription</keyword>
<dbReference type="PANTHER" id="PTHR46179">
    <property type="entry name" value="ZINC FINGER PROTEIN"/>
    <property type="match status" value="1"/>
</dbReference>
<dbReference type="InterPro" id="IPR051061">
    <property type="entry name" value="Zinc_finger_trans_reg"/>
</dbReference>
<proteinExistence type="predicted"/>
<dbReference type="PANTHER" id="PTHR46179:SF13">
    <property type="entry name" value="C2H2-TYPE DOMAIN-CONTAINING PROTEIN"/>
    <property type="match status" value="1"/>
</dbReference>
<dbReference type="Gene3D" id="3.30.160.60">
    <property type="entry name" value="Classic Zinc Finger"/>
    <property type="match status" value="1"/>
</dbReference>
<dbReference type="SMART" id="SM00355">
    <property type="entry name" value="ZnF_C2H2"/>
    <property type="match status" value="5"/>
</dbReference>
<feature type="compositionally biased region" description="Low complexity" evidence="8">
    <location>
        <begin position="480"/>
        <end position="489"/>
    </location>
</feature>
<gene>
    <name evidence="10" type="ORF">GQ607_002080</name>
</gene>
<reference evidence="10 11" key="1">
    <citation type="submission" date="2019-12" db="EMBL/GenBank/DDBJ databases">
        <title>A genome sequence resource for the geographically widespread anthracnose pathogen Colletotrichum asianum.</title>
        <authorList>
            <person name="Meng Y."/>
        </authorList>
    </citation>
    <scope>NUCLEOTIDE SEQUENCE [LARGE SCALE GENOMIC DNA]</scope>
    <source>
        <strain evidence="10 11">ICMP 18580</strain>
    </source>
</reference>
<keyword evidence="5" id="KW-0805">Transcription regulation</keyword>
<protein>
    <recommendedName>
        <fullName evidence="9">C2H2-type domain-containing protein</fullName>
    </recommendedName>
</protein>
<organism evidence="10 11">
    <name type="scientific">Colletotrichum asianum</name>
    <dbReference type="NCBI Taxonomy" id="702518"/>
    <lineage>
        <taxon>Eukaryota</taxon>
        <taxon>Fungi</taxon>
        <taxon>Dikarya</taxon>
        <taxon>Ascomycota</taxon>
        <taxon>Pezizomycotina</taxon>
        <taxon>Sordariomycetes</taxon>
        <taxon>Hypocreomycetidae</taxon>
        <taxon>Glomerellales</taxon>
        <taxon>Glomerellaceae</taxon>
        <taxon>Colletotrichum</taxon>
        <taxon>Colletotrichum gloeosporioides species complex</taxon>
    </lineage>
</organism>
<feature type="region of interest" description="Disordered" evidence="8">
    <location>
        <begin position="100"/>
        <end position="148"/>
    </location>
</feature>
<feature type="region of interest" description="Disordered" evidence="8">
    <location>
        <begin position="865"/>
        <end position="906"/>
    </location>
</feature>
<feature type="compositionally biased region" description="Low complexity" evidence="8">
    <location>
        <begin position="109"/>
        <end position="148"/>
    </location>
</feature>
<dbReference type="GO" id="GO:0005634">
    <property type="term" value="C:nucleus"/>
    <property type="evidence" value="ECO:0007669"/>
    <property type="project" value="UniProtKB-SubCell"/>
</dbReference>
<evidence type="ECO:0000313" key="10">
    <source>
        <dbReference type="EMBL" id="KAF0330676.1"/>
    </source>
</evidence>
<comment type="subcellular location">
    <subcellularLocation>
        <location evidence="1">Nucleus</location>
    </subcellularLocation>
</comment>
<feature type="compositionally biased region" description="Low complexity" evidence="8">
    <location>
        <begin position="452"/>
        <end position="471"/>
    </location>
</feature>
<keyword evidence="4" id="KW-0862">Zinc</keyword>
<dbReference type="GO" id="GO:0006357">
    <property type="term" value="P:regulation of transcription by RNA polymerase II"/>
    <property type="evidence" value="ECO:0007669"/>
    <property type="project" value="TreeGrafter"/>
</dbReference>
<dbReference type="OrthoDB" id="5032844at2759"/>
<evidence type="ECO:0000256" key="4">
    <source>
        <dbReference type="ARBA" id="ARBA00022833"/>
    </source>
</evidence>
<keyword evidence="11" id="KW-1185">Reference proteome</keyword>
<evidence type="ECO:0000256" key="1">
    <source>
        <dbReference type="ARBA" id="ARBA00004123"/>
    </source>
</evidence>
<keyword evidence="2" id="KW-0479">Metal-binding</keyword>